<dbReference type="InterPro" id="IPR029061">
    <property type="entry name" value="THDP-binding"/>
</dbReference>
<sequence length="406" mass="44703">MAEKMELNEVEVWDGNMAASQALRQAQIDVVAAYPITPSTPIVQNYGSFLANGYIDGEFVMVESEHAAMSGCVGAAAAGGRVATATSSQGFALMTEVLYQASGMRLPIVLTVVNRALAAPLNVNGDHSDMYLGRDSGWIQLDAYNSQQAYDLTLMAFRIGEDHAVRLPVMVHQDGFITSHTAENVRPLSDDEAYEFVGEYKPMNAMLDLAKPVTYGVQTEEDWHFEHKARQHADLMTKVFGKVEETFDAFEKKTGRRYNIVEEYLMDDAEVAIVALGTTVETAVMVAKMMREEGVKAGVVSPRLIRPWPHEQIKKALGKVKAIACLDRSSPNGALGMLYNEVAASLYQSDNHPVISNYIYGLGGRDFTIDHAKEIYNELDANAKEGKLTTPLQQFVGLRGPKLSFY</sequence>
<dbReference type="SUPFAM" id="SSF52922">
    <property type="entry name" value="TK C-terminal domain-like"/>
    <property type="match status" value="1"/>
</dbReference>
<proteinExistence type="predicted"/>
<evidence type="ECO:0000313" key="4">
    <source>
        <dbReference type="EMBL" id="BDY12799.1"/>
    </source>
</evidence>
<feature type="domain" description="Pyruvate flavodoxin/ferredoxin oxidoreductase pyrimidine binding" evidence="2">
    <location>
        <begin position="22"/>
        <end position="236"/>
    </location>
</feature>
<dbReference type="PANTHER" id="PTHR32154:SF0">
    <property type="entry name" value="PYRUVATE-FLAVODOXIN OXIDOREDUCTASE-RELATED"/>
    <property type="match status" value="1"/>
</dbReference>
<dbReference type="Pfam" id="PF01855">
    <property type="entry name" value="POR_N"/>
    <property type="match status" value="1"/>
</dbReference>
<dbReference type="InterPro" id="IPR033412">
    <property type="entry name" value="PFOR_II"/>
</dbReference>
<gene>
    <name evidence="4" type="primary">porA</name>
    <name evidence="4" type="ORF">HCR_11110</name>
</gene>
<dbReference type="CDD" id="cd07034">
    <property type="entry name" value="TPP_PYR_PFOR_IOR-alpha_like"/>
    <property type="match status" value="1"/>
</dbReference>
<dbReference type="InterPro" id="IPR050722">
    <property type="entry name" value="Pyruvate:ferred/Flavod_OxRd"/>
</dbReference>
<keyword evidence="5" id="KW-1185">Reference proteome</keyword>
<reference evidence="4 5" key="1">
    <citation type="submission" date="2023-03" db="EMBL/GenBank/DDBJ databases">
        <title>Description of Hydrogenimonas sp. ISO32.</title>
        <authorList>
            <person name="Mino S."/>
            <person name="Fukazawa S."/>
            <person name="Sawabe T."/>
        </authorList>
    </citation>
    <scope>NUCLEOTIDE SEQUENCE [LARGE SCALE GENOMIC DNA]</scope>
    <source>
        <strain evidence="4 5">ISO32</strain>
    </source>
</reference>
<dbReference type="PANTHER" id="PTHR32154">
    <property type="entry name" value="PYRUVATE-FLAVODOXIN OXIDOREDUCTASE-RELATED"/>
    <property type="match status" value="1"/>
</dbReference>
<dbReference type="SUPFAM" id="SSF52518">
    <property type="entry name" value="Thiamin diphosphate-binding fold (THDP-binding)"/>
    <property type="match status" value="1"/>
</dbReference>
<keyword evidence="1" id="KW-0560">Oxidoreductase</keyword>
<evidence type="ECO:0000313" key="5">
    <source>
        <dbReference type="Proteomes" id="UP001321445"/>
    </source>
</evidence>
<organism evidence="4 5">
    <name type="scientific">Hydrogenimonas cancrithermarum</name>
    <dbReference type="NCBI Taxonomy" id="2993563"/>
    <lineage>
        <taxon>Bacteria</taxon>
        <taxon>Pseudomonadati</taxon>
        <taxon>Campylobacterota</taxon>
        <taxon>Epsilonproteobacteria</taxon>
        <taxon>Campylobacterales</taxon>
        <taxon>Hydrogenimonadaceae</taxon>
        <taxon>Hydrogenimonas</taxon>
    </lineage>
</organism>
<dbReference type="EMBL" id="AP027370">
    <property type="protein sequence ID" value="BDY12799.1"/>
    <property type="molecule type" value="Genomic_DNA"/>
</dbReference>
<evidence type="ECO:0000259" key="3">
    <source>
        <dbReference type="Pfam" id="PF17147"/>
    </source>
</evidence>
<dbReference type="InterPro" id="IPR002880">
    <property type="entry name" value="Pyrv_Fd/Flavodoxin_OxRdtase_N"/>
</dbReference>
<evidence type="ECO:0000259" key="2">
    <source>
        <dbReference type="Pfam" id="PF01855"/>
    </source>
</evidence>
<protein>
    <submittedName>
        <fullName evidence="4">2-ketoisovalerate ferredoxin oxidoreductase subunit alpha</fullName>
    </submittedName>
</protein>
<feature type="domain" description="Pyruvate:ferredoxin oxidoreductase core" evidence="3">
    <location>
        <begin position="269"/>
        <end position="371"/>
    </location>
</feature>
<dbReference type="Gene3D" id="3.40.50.920">
    <property type="match status" value="1"/>
</dbReference>
<dbReference type="RefSeq" id="WP_286337976.1">
    <property type="nucleotide sequence ID" value="NZ_AP027370.1"/>
</dbReference>
<dbReference type="Pfam" id="PF17147">
    <property type="entry name" value="PFOR_II"/>
    <property type="match status" value="1"/>
</dbReference>
<dbReference type="Proteomes" id="UP001321445">
    <property type="component" value="Chromosome"/>
</dbReference>
<dbReference type="InterPro" id="IPR009014">
    <property type="entry name" value="Transketo_C/PFOR_II"/>
</dbReference>
<evidence type="ECO:0000256" key="1">
    <source>
        <dbReference type="ARBA" id="ARBA00023002"/>
    </source>
</evidence>
<name>A0ABN6WUN9_9BACT</name>
<accession>A0ABN6WUN9</accession>
<dbReference type="Gene3D" id="3.40.50.970">
    <property type="match status" value="1"/>
</dbReference>
<dbReference type="NCBIfam" id="NF007201">
    <property type="entry name" value="PRK09622.1"/>
    <property type="match status" value="1"/>
</dbReference>